<gene>
    <name evidence="3" type="ORF">BVC71_10475</name>
</gene>
<sequence>MTDLSDFLVTKRWPAQNPDILQVYAFGTPNGRKVPIALEEMGIKYEYHSTGGLSDDIMRSPEFLSVSPNNKIPAILDPNGPDGAPITLFESGAILQYLAEKSGKFAGSTASEKFTVYQWLMWQMAGQGPMFGQLGFFYKFAGASMEDPTARNRYIGEGKRILNVLNTQLEGRDWVAGDYSIADMAIAPWLKTLEFYEAKDVLEYGNYKNVVAYEQRFYDRPAVQRGVEVTV</sequence>
<dbReference type="InterPro" id="IPR010987">
    <property type="entry name" value="Glutathione-S-Trfase_C-like"/>
</dbReference>
<dbReference type="GO" id="GO:0016740">
    <property type="term" value="F:transferase activity"/>
    <property type="evidence" value="ECO:0007669"/>
    <property type="project" value="UniProtKB-KW"/>
</dbReference>
<dbReference type="Pfam" id="PF00043">
    <property type="entry name" value="GST_C"/>
    <property type="match status" value="1"/>
</dbReference>
<name>A0A251WYV4_9RHOB</name>
<accession>A0A251WYV4</accession>
<dbReference type="InterPro" id="IPR004046">
    <property type="entry name" value="GST_C"/>
</dbReference>
<evidence type="ECO:0000313" key="3">
    <source>
        <dbReference type="EMBL" id="OUD09123.1"/>
    </source>
</evidence>
<dbReference type="RefSeq" id="WP_086451603.1">
    <property type="nucleotide sequence ID" value="NZ_MSPP01000003.1"/>
</dbReference>
<proteinExistence type="predicted"/>
<dbReference type="SFLD" id="SFLDG00358">
    <property type="entry name" value="Main_(cytGST)"/>
    <property type="match status" value="1"/>
</dbReference>
<dbReference type="PROSITE" id="PS50404">
    <property type="entry name" value="GST_NTER"/>
    <property type="match status" value="1"/>
</dbReference>
<organism evidence="3 4">
    <name type="scientific">Marivivens niveibacter</name>
    <dbReference type="NCBI Taxonomy" id="1930667"/>
    <lineage>
        <taxon>Bacteria</taxon>
        <taxon>Pseudomonadati</taxon>
        <taxon>Pseudomonadota</taxon>
        <taxon>Alphaproteobacteria</taxon>
        <taxon>Rhodobacterales</taxon>
        <taxon>Paracoccaceae</taxon>
        <taxon>Marivivens group</taxon>
        <taxon>Marivivens</taxon>
    </lineage>
</organism>
<evidence type="ECO:0000259" key="1">
    <source>
        <dbReference type="PROSITE" id="PS50404"/>
    </source>
</evidence>
<keyword evidence="3" id="KW-0808">Transferase</keyword>
<reference evidence="3 4" key="1">
    <citation type="submission" date="2016-12" db="EMBL/GenBank/DDBJ databases">
        <title>The draft genome sequence of HSLHS2.</title>
        <authorList>
            <person name="Hu D."/>
            <person name="Wang L."/>
            <person name="Shao Z."/>
        </authorList>
    </citation>
    <scope>NUCLEOTIDE SEQUENCE [LARGE SCALE GENOMIC DNA]</scope>
    <source>
        <strain evidence="3">MCCC 1A06712</strain>
    </source>
</reference>
<dbReference type="OrthoDB" id="9803562at2"/>
<dbReference type="PANTHER" id="PTHR44051:SF19">
    <property type="entry name" value="DISULFIDE-BOND OXIDOREDUCTASE YFCG"/>
    <property type="match status" value="1"/>
</dbReference>
<dbReference type="Gene3D" id="3.40.30.10">
    <property type="entry name" value="Glutaredoxin"/>
    <property type="match status" value="1"/>
</dbReference>
<dbReference type="InterPro" id="IPR004045">
    <property type="entry name" value="Glutathione_S-Trfase_N"/>
</dbReference>
<dbReference type="SFLD" id="SFLDS00019">
    <property type="entry name" value="Glutathione_Transferase_(cytos"/>
    <property type="match status" value="1"/>
</dbReference>
<dbReference type="SFLD" id="SFLDG01151">
    <property type="entry name" value="Main.2:_Nu-like"/>
    <property type="match status" value="1"/>
</dbReference>
<dbReference type="Pfam" id="PF13409">
    <property type="entry name" value="GST_N_2"/>
    <property type="match status" value="1"/>
</dbReference>
<dbReference type="Gene3D" id="1.20.1050.10">
    <property type="match status" value="1"/>
</dbReference>
<dbReference type="CDD" id="cd03048">
    <property type="entry name" value="GST_N_Ure2p_like"/>
    <property type="match status" value="1"/>
</dbReference>
<dbReference type="AlphaFoldDB" id="A0A251WYV4"/>
<dbReference type="SUPFAM" id="SSF52833">
    <property type="entry name" value="Thioredoxin-like"/>
    <property type="match status" value="1"/>
</dbReference>
<keyword evidence="4" id="KW-1185">Reference proteome</keyword>
<dbReference type="EMBL" id="MSPP01000003">
    <property type="protein sequence ID" value="OUD09123.1"/>
    <property type="molecule type" value="Genomic_DNA"/>
</dbReference>
<dbReference type="InterPro" id="IPR040079">
    <property type="entry name" value="Glutathione_S-Trfase"/>
</dbReference>
<dbReference type="SUPFAM" id="SSF47616">
    <property type="entry name" value="GST C-terminal domain-like"/>
    <property type="match status" value="1"/>
</dbReference>
<feature type="domain" description="GST C-terminal" evidence="2">
    <location>
        <begin position="109"/>
        <end position="231"/>
    </location>
</feature>
<evidence type="ECO:0000313" key="4">
    <source>
        <dbReference type="Proteomes" id="UP000194664"/>
    </source>
</evidence>
<dbReference type="InterPro" id="IPR036249">
    <property type="entry name" value="Thioredoxin-like_sf"/>
</dbReference>
<protein>
    <submittedName>
        <fullName evidence="3">Glutathione S-transferase</fullName>
    </submittedName>
</protein>
<dbReference type="Proteomes" id="UP000194664">
    <property type="component" value="Unassembled WGS sequence"/>
</dbReference>
<dbReference type="PANTHER" id="PTHR44051">
    <property type="entry name" value="GLUTATHIONE S-TRANSFERASE-RELATED"/>
    <property type="match status" value="1"/>
</dbReference>
<dbReference type="InterPro" id="IPR036282">
    <property type="entry name" value="Glutathione-S-Trfase_C_sf"/>
</dbReference>
<evidence type="ECO:0000259" key="2">
    <source>
        <dbReference type="PROSITE" id="PS50405"/>
    </source>
</evidence>
<dbReference type="PROSITE" id="PS50405">
    <property type="entry name" value="GST_CTER"/>
    <property type="match status" value="1"/>
</dbReference>
<comment type="caution">
    <text evidence="3">The sequence shown here is derived from an EMBL/GenBank/DDBJ whole genome shotgun (WGS) entry which is preliminary data.</text>
</comment>
<dbReference type="CDD" id="cd03178">
    <property type="entry name" value="GST_C_Ure2p_like"/>
    <property type="match status" value="1"/>
</dbReference>
<feature type="domain" description="GST N-terminal" evidence="1">
    <location>
        <begin position="18"/>
        <end position="106"/>
    </location>
</feature>